<dbReference type="Pfam" id="PF02574">
    <property type="entry name" value="S-methyl_trans"/>
    <property type="match status" value="1"/>
</dbReference>
<reference evidence="5" key="1">
    <citation type="submission" date="2021-01" db="EMBL/GenBank/DDBJ databases">
        <authorList>
            <person name="Corre E."/>
            <person name="Pelletier E."/>
            <person name="Niang G."/>
            <person name="Scheremetjew M."/>
            <person name="Finn R."/>
            <person name="Kale V."/>
            <person name="Holt S."/>
            <person name="Cochrane G."/>
            <person name="Meng A."/>
            <person name="Brown T."/>
            <person name="Cohen L."/>
        </authorList>
    </citation>
    <scope>NUCLEOTIDE SEQUENCE</scope>
    <source>
        <strain evidence="5">GSBS06</strain>
    </source>
</reference>
<name>A0A7S3UZ71_9STRA</name>
<evidence type="ECO:0000313" key="5">
    <source>
        <dbReference type="EMBL" id="CAE0441676.1"/>
    </source>
</evidence>
<dbReference type="AlphaFoldDB" id="A0A7S3UZ71"/>
<accession>A0A7S3UZ71</accession>
<evidence type="ECO:0000256" key="3">
    <source>
        <dbReference type="SAM" id="Phobius"/>
    </source>
</evidence>
<protein>
    <recommendedName>
        <fullName evidence="4">Hcy-binding domain-containing protein</fullName>
    </recommendedName>
</protein>
<evidence type="ECO:0000256" key="2">
    <source>
        <dbReference type="ARBA" id="ARBA00022679"/>
    </source>
</evidence>
<evidence type="ECO:0000256" key="1">
    <source>
        <dbReference type="ARBA" id="ARBA00022603"/>
    </source>
</evidence>
<gene>
    <name evidence="5" type="ORF">ASTO00021_LOCUS11800</name>
</gene>
<dbReference type="Gene3D" id="3.20.20.330">
    <property type="entry name" value="Homocysteine-binding-like domain"/>
    <property type="match status" value="1"/>
</dbReference>
<proteinExistence type="predicted"/>
<organism evidence="5">
    <name type="scientific">Aplanochytrium stocchinoi</name>
    <dbReference type="NCBI Taxonomy" id="215587"/>
    <lineage>
        <taxon>Eukaryota</taxon>
        <taxon>Sar</taxon>
        <taxon>Stramenopiles</taxon>
        <taxon>Bigyra</taxon>
        <taxon>Labyrinthulomycetes</taxon>
        <taxon>Thraustochytrida</taxon>
        <taxon>Thraustochytriidae</taxon>
        <taxon>Aplanochytrium</taxon>
    </lineage>
</organism>
<dbReference type="InterPro" id="IPR036589">
    <property type="entry name" value="HCY_dom_sf"/>
</dbReference>
<dbReference type="InterPro" id="IPR003726">
    <property type="entry name" value="HCY_dom"/>
</dbReference>
<dbReference type="SUPFAM" id="SSF82282">
    <property type="entry name" value="Homocysteine S-methyltransferase"/>
    <property type="match status" value="1"/>
</dbReference>
<keyword evidence="3" id="KW-0472">Membrane</keyword>
<keyword evidence="3" id="KW-0812">Transmembrane</keyword>
<feature type="transmembrane region" description="Helical" evidence="3">
    <location>
        <begin position="216"/>
        <end position="241"/>
    </location>
</feature>
<dbReference type="GO" id="GO:0032259">
    <property type="term" value="P:methylation"/>
    <property type="evidence" value="ECO:0007669"/>
    <property type="project" value="UniProtKB-KW"/>
</dbReference>
<feature type="domain" description="Hcy-binding" evidence="4">
    <location>
        <begin position="6"/>
        <end position="219"/>
    </location>
</feature>
<keyword evidence="1" id="KW-0489">Methyltransferase</keyword>
<dbReference type="EMBL" id="HBIN01015551">
    <property type="protein sequence ID" value="CAE0441676.1"/>
    <property type="molecule type" value="Transcribed_RNA"/>
</dbReference>
<evidence type="ECO:0000259" key="4">
    <source>
        <dbReference type="Pfam" id="PF02574"/>
    </source>
</evidence>
<sequence length="244" mass="26678">MDSAGMGDKTPLGIQRAVEIARDAINREGKSHVMLAGSLSTHPPEIPIGTAGGTYPWPPEDEIRAAYDEAALTLAKAGVDVLFLEMMKEPEKSFHAISAARDSGLPVFLGLSTRILPDNQIELFGNSHEGVPFTTEVLEKWLDAGGDSIVGVNVMHTNFSATGPTLDVVRKVWKGPLGAYPDHGHFKMPVWQFEEVDIPEAIDMVDSWIDKYDVKLVGGMLLLVISTIGLHIILFYCRLLWLEG</sequence>
<keyword evidence="2" id="KW-0808">Transferase</keyword>
<dbReference type="GO" id="GO:0008168">
    <property type="term" value="F:methyltransferase activity"/>
    <property type="evidence" value="ECO:0007669"/>
    <property type="project" value="UniProtKB-KW"/>
</dbReference>
<keyword evidence="3" id="KW-1133">Transmembrane helix</keyword>